<dbReference type="SUPFAM" id="SSF57567">
    <property type="entry name" value="Serine protease inhibitors"/>
    <property type="match status" value="2"/>
</dbReference>
<feature type="chain" id="PRO_5040250409" description="TIL domain-containing protein" evidence="3">
    <location>
        <begin position="17"/>
        <end position="152"/>
    </location>
</feature>
<feature type="domain" description="TIL" evidence="4">
    <location>
        <begin position="86"/>
        <end position="145"/>
    </location>
</feature>
<dbReference type="EMBL" id="LR824011">
    <property type="protein sequence ID" value="CAD0198479.1"/>
    <property type="molecule type" value="Genomic_DNA"/>
</dbReference>
<gene>
    <name evidence="5" type="ORF">CINC_LOCUS12752</name>
</gene>
<feature type="signal peptide" evidence="3">
    <location>
        <begin position="1"/>
        <end position="16"/>
    </location>
</feature>
<dbReference type="PANTHER" id="PTHR23259">
    <property type="entry name" value="RIDDLE"/>
    <property type="match status" value="1"/>
</dbReference>
<keyword evidence="6" id="KW-1185">Reference proteome</keyword>
<evidence type="ECO:0000256" key="3">
    <source>
        <dbReference type="SAM" id="SignalP"/>
    </source>
</evidence>
<dbReference type="Pfam" id="PF01826">
    <property type="entry name" value="TIL"/>
    <property type="match status" value="1"/>
</dbReference>
<dbReference type="AlphaFoldDB" id="A0A9N8L2Z3"/>
<organism evidence="5 6">
    <name type="scientific">Chrysodeixis includens</name>
    <name type="common">Soybean looper</name>
    <name type="synonym">Pseudoplusia includens</name>
    <dbReference type="NCBI Taxonomy" id="689277"/>
    <lineage>
        <taxon>Eukaryota</taxon>
        <taxon>Metazoa</taxon>
        <taxon>Ecdysozoa</taxon>
        <taxon>Arthropoda</taxon>
        <taxon>Hexapoda</taxon>
        <taxon>Insecta</taxon>
        <taxon>Pterygota</taxon>
        <taxon>Neoptera</taxon>
        <taxon>Endopterygota</taxon>
        <taxon>Lepidoptera</taxon>
        <taxon>Glossata</taxon>
        <taxon>Ditrysia</taxon>
        <taxon>Noctuoidea</taxon>
        <taxon>Noctuidae</taxon>
        <taxon>Plusiinae</taxon>
        <taxon>Chrysodeixis</taxon>
    </lineage>
</organism>
<proteinExistence type="predicted"/>
<evidence type="ECO:0000313" key="5">
    <source>
        <dbReference type="EMBL" id="CAD0198479.1"/>
    </source>
</evidence>
<dbReference type="CDD" id="cd19941">
    <property type="entry name" value="TIL"/>
    <property type="match status" value="2"/>
</dbReference>
<dbReference type="InterPro" id="IPR036084">
    <property type="entry name" value="Ser_inhib-like_sf"/>
</dbReference>
<dbReference type="InterPro" id="IPR051368">
    <property type="entry name" value="SerProtInhib-TIL_Domain"/>
</dbReference>
<name>A0A9N8L2Z3_CHRIL</name>
<dbReference type="OrthoDB" id="6236007at2759"/>
<keyword evidence="2" id="KW-1015">Disulfide bond</keyword>
<dbReference type="GO" id="GO:0030414">
    <property type="term" value="F:peptidase inhibitor activity"/>
    <property type="evidence" value="ECO:0007669"/>
    <property type="project" value="UniProtKB-KW"/>
</dbReference>
<accession>A0A9N8L2Z3</accession>
<dbReference type="Gene3D" id="2.10.25.10">
    <property type="entry name" value="Laminin"/>
    <property type="match status" value="2"/>
</dbReference>
<keyword evidence="3" id="KW-0732">Signal</keyword>
<dbReference type="InterPro" id="IPR002919">
    <property type="entry name" value="TIL_dom"/>
</dbReference>
<dbReference type="Proteomes" id="UP001154114">
    <property type="component" value="Chromosome 8"/>
</dbReference>
<evidence type="ECO:0000256" key="2">
    <source>
        <dbReference type="ARBA" id="ARBA00023157"/>
    </source>
</evidence>
<keyword evidence="1" id="KW-0646">Protease inhibitor</keyword>
<dbReference type="PANTHER" id="PTHR23259:SF82">
    <property type="entry name" value="SERINE PROTEASE INHIBITOR 1 PROTEIN"/>
    <property type="match status" value="1"/>
</dbReference>
<evidence type="ECO:0000259" key="4">
    <source>
        <dbReference type="Pfam" id="PF01826"/>
    </source>
</evidence>
<evidence type="ECO:0000256" key="1">
    <source>
        <dbReference type="ARBA" id="ARBA00022690"/>
    </source>
</evidence>
<evidence type="ECO:0000313" key="6">
    <source>
        <dbReference type="Proteomes" id="UP001154114"/>
    </source>
</evidence>
<reference evidence="5" key="1">
    <citation type="submission" date="2021-12" db="EMBL/GenBank/DDBJ databases">
        <authorList>
            <person name="King R."/>
        </authorList>
    </citation>
    <scope>NUCLEOTIDE SEQUENCE</scope>
</reference>
<protein>
    <recommendedName>
        <fullName evidence="4">TIL domain-containing protein</fullName>
    </recommendedName>
</protein>
<sequence length="152" mass="17315">MLKLFIVLFSCYTVMCREINMNCKPDEEIKWIHVCPGETTCRDRDHPPLCPDILQPQLPVCACKDGLIRADDGSCVTSEQCDKLKCPDPNEHYKCGYVCENECAALNVPDRTDCPDEHYLCKRECYCNDGYARDENGVCIPVGNCGMYNRFL</sequence>